<name>A0ABX4G1N4_9GAMM</name>
<dbReference type="EMBL" id="NOIF01000018">
    <property type="protein sequence ID" value="OZS45063.1"/>
    <property type="molecule type" value="Genomic_DNA"/>
</dbReference>
<comment type="caution">
    <text evidence="1">The sequence shown here is derived from an EMBL/GenBank/DDBJ whole genome shotgun (WGS) entry which is preliminary data.</text>
</comment>
<evidence type="ECO:0000313" key="1">
    <source>
        <dbReference type="EMBL" id="OZS45063.1"/>
    </source>
</evidence>
<reference evidence="1 2" key="1">
    <citation type="journal article" date="2016" name="Antonie Van Leeuwenhoek">
        <title>Photobacterium sanguinicancri sp. nov. isolated from marine animals.</title>
        <authorList>
            <person name="Gomez-Gil B."/>
            <person name="Roque A."/>
            <person name="Rotllant G."/>
            <person name="Romalde J.L."/>
            <person name="Doce A."/>
            <person name="Eggermont M."/>
            <person name="Defoirdt T."/>
        </authorList>
    </citation>
    <scope>NUCLEOTIDE SEQUENCE [LARGE SCALE GENOMIC DNA]</scope>
    <source>
        <strain evidence="1 2">CAIM 1827</strain>
    </source>
</reference>
<proteinExistence type="predicted"/>
<dbReference type="RefSeq" id="WP_094956320.1">
    <property type="nucleotide sequence ID" value="NZ_NOIF01000018.1"/>
</dbReference>
<keyword evidence="2" id="KW-1185">Reference proteome</keyword>
<accession>A0ABX4G1N4</accession>
<dbReference type="Proteomes" id="UP000215999">
    <property type="component" value="Unassembled WGS sequence"/>
</dbReference>
<evidence type="ECO:0000313" key="2">
    <source>
        <dbReference type="Proteomes" id="UP000215999"/>
    </source>
</evidence>
<gene>
    <name evidence="1" type="ORF">ASV53_05025</name>
</gene>
<organism evidence="1 2">
    <name type="scientific">Photobacterium sanguinicancri</name>
    <dbReference type="NCBI Taxonomy" id="875932"/>
    <lineage>
        <taxon>Bacteria</taxon>
        <taxon>Pseudomonadati</taxon>
        <taxon>Pseudomonadota</taxon>
        <taxon>Gammaproteobacteria</taxon>
        <taxon>Vibrionales</taxon>
        <taxon>Vibrionaceae</taxon>
        <taxon>Photobacterium</taxon>
    </lineage>
</organism>
<sequence>MAYKVARCAKPEDLTRIFQEFFIDNPMLPWKLVRSGDNELGKVVVENTSIKLALGWNAITSYRKGINFHLGEKYSGGAWPGISSMKMVRQDWGSGTVAWPADLYFIAEDDYFILTVRNVGNNRCHNYGGGSTIGVGKGYAGFDGKWAAADWFDNNVGLYGIFLGGKKRHYGGQYVNNWYMDNGSGHWQAAGGGSPELLPPIAGVWNISSDYGEGVHPPYDVEKFVFKQSATTVFLPCLMGKRNNGWRPAMDIPYLRLCSMALVGPGDIVEYQGQRWRIIPRNNYQDANIGFALLESTPAI</sequence>
<protein>
    <submittedName>
        <fullName evidence="1">Uncharacterized protein</fullName>
    </submittedName>
</protein>